<organism evidence="2 3">
    <name type="scientific">Colletotrichum kahawae</name>
    <name type="common">Coffee berry disease fungus</name>
    <dbReference type="NCBI Taxonomy" id="34407"/>
    <lineage>
        <taxon>Eukaryota</taxon>
        <taxon>Fungi</taxon>
        <taxon>Dikarya</taxon>
        <taxon>Ascomycota</taxon>
        <taxon>Pezizomycotina</taxon>
        <taxon>Sordariomycetes</taxon>
        <taxon>Hypocreomycetidae</taxon>
        <taxon>Glomerellales</taxon>
        <taxon>Glomerellaceae</taxon>
        <taxon>Colletotrichum</taxon>
        <taxon>Colletotrichum gloeosporioides species complex</taxon>
    </lineage>
</organism>
<dbReference type="Gene3D" id="3.10.450.50">
    <property type="match status" value="1"/>
</dbReference>
<dbReference type="Pfam" id="PF13577">
    <property type="entry name" value="SnoaL_4"/>
    <property type="match status" value="1"/>
</dbReference>
<reference evidence="2" key="1">
    <citation type="submission" date="2023-02" db="EMBL/GenBank/DDBJ databases">
        <title>Colletotrichum kahawae CIFC_Que2 genome sequencing and assembly.</title>
        <authorList>
            <person name="Baroncelli R."/>
        </authorList>
    </citation>
    <scope>NUCLEOTIDE SEQUENCE</scope>
    <source>
        <strain evidence="2">CIFC_Que2</strain>
    </source>
</reference>
<evidence type="ECO:0000313" key="2">
    <source>
        <dbReference type="EMBL" id="KAK2747482.1"/>
    </source>
</evidence>
<dbReference type="InterPro" id="IPR037401">
    <property type="entry name" value="SnoaL-like"/>
</dbReference>
<gene>
    <name evidence="2" type="ORF">CKAH01_06659</name>
</gene>
<evidence type="ECO:0000313" key="3">
    <source>
        <dbReference type="Proteomes" id="UP001281614"/>
    </source>
</evidence>
<evidence type="ECO:0000259" key="1">
    <source>
        <dbReference type="Pfam" id="PF13577"/>
    </source>
</evidence>
<name>A0AAD9YAY2_COLKA</name>
<sequence length="186" mass="20328">MTYDIQEYLLDRANIHDTITKLCHAYDTNSPTLLTTDVYTPRIRLDYAAFFGADAPSAADAADWARSAIGALEGMTATQHLLAGIVAGLPQPSSTSTSTSATVVRPETCRARANVMAALVREGARGGALMQNGGYYEFELVRVRELEEQGKNPWRISFHKAVPTWENGNWAVLSPPDLPSIYPRKG</sequence>
<feature type="domain" description="SnoaL-like" evidence="1">
    <location>
        <begin position="8"/>
        <end position="157"/>
    </location>
</feature>
<protein>
    <recommendedName>
        <fullName evidence="1">SnoaL-like domain-containing protein</fullName>
    </recommendedName>
</protein>
<dbReference type="Proteomes" id="UP001281614">
    <property type="component" value="Unassembled WGS sequence"/>
</dbReference>
<comment type="caution">
    <text evidence="2">The sequence shown here is derived from an EMBL/GenBank/DDBJ whole genome shotgun (WGS) entry which is preliminary data.</text>
</comment>
<proteinExistence type="predicted"/>
<dbReference type="InterPro" id="IPR032710">
    <property type="entry name" value="NTF2-like_dom_sf"/>
</dbReference>
<dbReference type="SUPFAM" id="SSF54427">
    <property type="entry name" value="NTF2-like"/>
    <property type="match status" value="1"/>
</dbReference>
<dbReference type="EMBL" id="VYYT01000289">
    <property type="protein sequence ID" value="KAK2747482.1"/>
    <property type="molecule type" value="Genomic_DNA"/>
</dbReference>
<keyword evidence="3" id="KW-1185">Reference proteome</keyword>
<dbReference type="AlphaFoldDB" id="A0AAD9YAY2"/>
<accession>A0AAD9YAY2</accession>